<dbReference type="GO" id="GO:0030791">
    <property type="term" value="F:arsenite methyltransferase activity"/>
    <property type="evidence" value="ECO:0007669"/>
    <property type="project" value="UniProtKB-EC"/>
</dbReference>
<evidence type="ECO:0000313" key="12">
    <source>
        <dbReference type="Proteomes" id="UP000433876"/>
    </source>
</evidence>
<evidence type="ECO:0000256" key="2">
    <source>
        <dbReference type="ARBA" id="ARBA00022691"/>
    </source>
</evidence>
<reference evidence="11 12" key="1">
    <citation type="submission" date="2017-07" db="EMBL/GenBank/DDBJ databases">
        <title>Genome sequence of the Sordaria macrospora wild type strain R19027.</title>
        <authorList>
            <person name="Nowrousian M."/>
            <person name="Teichert I."/>
            <person name="Kueck U."/>
        </authorList>
    </citation>
    <scope>NUCLEOTIDE SEQUENCE [LARGE SCALE GENOMIC DNA]</scope>
    <source>
        <strain evidence="11 12">R19027</strain>
        <tissue evidence="11">Mycelium</tissue>
    </source>
</reference>
<evidence type="ECO:0000259" key="10">
    <source>
        <dbReference type="Pfam" id="PF13847"/>
    </source>
</evidence>
<dbReference type="PANTHER" id="PTHR43675">
    <property type="entry name" value="ARSENITE METHYLTRANSFERASE"/>
    <property type="match status" value="1"/>
</dbReference>
<dbReference type="InterPro" id="IPR026669">
    <property type="entry name" value="Arsenite_MeTrfase-like"/>
</dbReference>
<comment type="catalytic activity">
    <reaction evidence="8">
        <text>arsenic triglutathione + 3 [thioredoxin]-dithiol + 3 S-adenosyl-L-methionine = trimethylarsine + 3 [thioredoxin]-disulfide + 3 glutathione + 3 S-adenosyl-L-homocysteine + 3 H(+)</text>
        <dbReference type="Rhea" id="RHEA:69432"/>
        <dbReference type="Rhea" id="RHEA-COMP:10698"/>
        <dbReference type="Rhea" id="RHEA-COMP:10700"/>
        <dbReference type="ChEBI" id="CHEBI:15378"/>
        <dbReference type="ChEBI" id="CHEBI:27130"/>
        <dbReference type="ChEBI" id="CHEBI:29950"/>
        <dbReference type="ChEBI" id="CHEBI:50058"/>
        <dbReference type="ChEBI" id="CHEBI:57856"/>
        <dbReference type="ChEBI" id="CHEBI:57925"/>
        <dbReference type="ChEBI" id="CHEBI:59789"/>
        <dbReference type="ChEBI" id="CHEBI:183640"/>
        <dbReference type="EC" id="2.1.1.137"/>
    </reaction>
</comment>
<evidence type="ECO:0000256" key="3">
    <source>
        <dbReference type="ARBA" id="ARBA00034487"/>
    </source>
</evidence>
<evidence type="ECO:0000256" key="5">
    <source>
        <dbReference type="ARBA" id="ARBA00034545"/>
    </source>
</evidence>
<dbReference type="EMBL" id="NMPR01000152">
    <property type="protein sequence ID" value="KAA8629045.1"/>
    <property type="molecule type" value="Genomic_DNA"/>
</dbReference>
<dbReference type="Proteomes" id="UP000433876">
    <property type="component" value="Unassembled WGS sequence"/>
</dbReference>
<sequence length="375" mass="39636">MDTRDTSQIYEEVAKHYSAASQTTSVKYGETVAKSFGYTEEELANIPEGANLGLSCGNPLAITSLREGETVIDLGSGAGFDVFLAAHRVGPTGRSIGIDFNDDMLSRANALKSKRGFPDSQVSFIKGSITSIPLESGIADCIISNCVINLVPEAEKPLVFKEMHRVLKSGGRVAVSDILAKKPLPEKLRNDIAMYVGCIAGASEKQQYETWLKEAGFDQVLIQDTGADINVYLDTDEEGNRGGCCAPPGTVKEVAATGGCCAPPGTVKEEKASSSCCKPAAPAAEEPKEESKSSCCAPKKTECAPAASSSPSCCKPVAETTSCCKPAEKKESSSCKPAEVSSSCCKPSAKPEAEVEKKEDLNEWVGSYKIYAVKN</sequence>
<name>A0A8S8ZKX0_SORMA</name>
<dbReference type="OMA" id="VNCISGA"/>
<dbReference type="PANTHER" id="PTHR43675:SF8">
    <property type="entry name" value="ARSENITE METHYLTRANSFERASE"/>
    <property type="match status" value="1"/>
</dbReference>
<evidence type="ECO:0000256" key="9">
    <source>
        <dbReference type="SAM" id="MobiDB-lite"/>
    </source>
</evidence>
<comment type="catalytic activity">
    <reaction evidence="7">
        <text>arsenic triglutathione + 2 [thioredoxin]-dithiol + 2 S-adenosyl-L-methionine + H2O = dimethylarsinous acid + 2 [thioredoxin]-disulfide + 3 glutathione + 2 S-adenosyl-L-homocysteine + 2 H(+)</text>
        <dbReference type="Rhea" id="RHEA:69464"/>
        <dbReference type="Rhea" id="RHEA-COMP:10698"/>
        <dbReference type="Rhea" id="RHEA-COMP:10700"/>
        <dbReference type="ChEBI" id="CHEBI:15377"/>
        <dbReference type="ChEBI" id="CHEBI:15378"/>
        <dbReference type="ChEBI" id="CHEBI:23808"/>
        <dbReference type="ChEBI" id="CHEBI:29950"/>
        <dbReference type="ChEBI" id="CHEBI:50058"/>
        <dbReference type="ChEBI" id="CHEBI:57856"/>
        <dbReference type="ChEBI" id="CHEBI:57925"/>
        <dbReference type="ChEBI" id="CHEBI:59789"/>
        <dbReference type="ChEBI" id="CHEBI:183640"/>
        <dbReference type="EC" id="2.1.1.137"/>
    </reaction>
</comment>
<organism evidence="11 12">
    <name type="scientific">Sordaria macrospora</name>
    <dbReference type="NCBI Taxonomy" id="5147"/>
    <lineage>
        <taxon>Eukaryota</taxon>
        <taxon>Fungi</taxon>
        <taxon>Dikarya</taxon>
        <taxon>Ascomycota</taxon>
        <taxon>Pezizomycotina</taxon>
        <taxon>Sordariomycetes</taxon>
        <taxon>Sordariomycetidae</taxon>
        <taxon>Sordariales</taxon>
        <taxon>Sordariaceae</taxon>
        <taxon>Sordaria</taxon>
    </lineage>
</organism>
<dbReference type="InterPro" id="IPR025714">
    <property type="entry name" value="Methyltranfer_dom"/>
</dbReference>
<comment type="catalytic activity">
    <reaction evidence="6">
        <text>arsenic triglutathione + [thioredoxin]-dithiol + S-adenosyl-L-methionine + 2 H2O = methylarsonous acid + [thioredoxin]-disulfide + 3 glutathione + S-adenosyl-L-homocysteine + H(+)</text>
        <dbReference type="Rhea" id="RHEA:69460"/>
        <dbReference type="Rhea" id="RHEA-COMP:10698"/>
        <dbReference type="Rhea" id="RHEA-COMP:10700"/>
        <dbReference type="ChEBI" id="CHEBI:15377"/>
        <dbReference type="ChEBI" id="CHEBI:15378"/>
        <dbReference type="ChEBI" id="CHEBI:17826"/>
        <dbReference type="ChEBI" id="CHEBI:29950"/>
        <dbReference type="ChEBI" id="CHEBI:50058"/>
        <dbReference type="ChEBI" id="CHEBI:57856"/>
        <dbReference type="ChEBI" id="CHEBI:57925"/>
        <dbReference type="ChEBI" id="CHEBI:59789"/>
        <dbReference type="ChEBI" id="CHEBI:183640"/>
        <dbReference type="EC" id="2.1.1.137"/>
    </reaction>
</comment>
<dbReference type="Gene3D" id="3.40.50.150">
    <property type="entry name" value="Vaccinia Virus protein VP39"/>
    <property type="match status" value="1"/>
</dbReference>
<evidence type="ECO:0000313" key="11">
    <source>
        <dbReference type="EMBL" id="KAA8629045.1"/>
    </source>
</evidence>
<protein>
    <recommendedName>
        <fullName evidence="5">Arsenite methyltransferase</fullName>
        <ecNumber evidence="4">2.1.1.137</ecNumber>
    </recommendedName>
</protein>
<dbReference type="AlphaFoldDB" id="A0A8S8ZKX0"/>
<dbReference type="SUPFAM" id="SSF53335">
    <property type="entry name" value="S-adenosyl-L-methionine-dependent methyltransferases"/>
    <property type="match status" value="1"/>
</dbReference>
<evidence type="ECO:0000256" key="6">
    <source>
        <dbReference type="ARBA" id="ARBA00047941"/>
    </source>
</evidence>
<keyword evidence="1" id="KW-0808">Transferase</keyword>
<evidence type="ECO:0000256" key="1">
    <source>
        <dbReference type="ARBA" id="ARBA00022679"/>
    </source>
</evidence>
<accession>A0A8S8ZKX0</accession>
<dbReference type="CDD" id="cd02440">
    <property type="entry name" value="AdoMet_MTases"/>
    <property type="match status" value="1"/>
</dbReference>
<evidence type="ECO:0000256" key="8">
    <source>
        <dbReference type="ARBA" id="ARBA00048428"/>
    </source>
</evidence>
<dbReference type="Pfam" id="PF13847">
    <property type="entry name" value="Methyltransf_31"/>
    <property type="match status" value="1"/>
</dbReference>
<dbReference type="InterPro" id="IPR029063">
    <property type="entry name" value="SAM-dependent_MTases_sf"/>
</dbReference>
<dbReference type="VEuPathDB" id="FungiDB:SMAC_03334"/>
<feature type="domain" description="Methyltransferase" evidence="10">
    <location>
        <begin position="66"/>
        <end position="216"/>
    </location>
</feature>
<proteinExistence type="inferred from homology"/>
<gene>
    <name evidence="11" type="ORF">SMACR_03334</name>
</gene>
<comment type="similarity">
    <text evidence="3">Belongs to the methyltransferase superfamily. Arsenite methyltransferase family.</text>
</comment>
<evidence type="ECO:0000256" key="7">
    <source>
        <dbReference type="ARBA" id="ARBA00047943"/>
    </source>
</evidence>
<feature type="region of interest" description="Disordered" evidence="9">
    <location>
        <begin position="326"/>
        <end position="351"/>
    </location>
</feature>
<dbReference type="EC" id="2.1.1.137" evidence="4"/>
<keyword evidence="2" id="KW-0949">S-adenosyl-L-methionine</keyword>
<comment type="caution">
    <text evidence="11">The sequence shown here is derived from an EMBL/GenBank/DDBJ whole genome shotgun (WGS) entry which is preliminary data.</text>
</comment>
<evidence type="ECO:0000256" key="4">
    <source>
        <dbReference type="ARBA" id="ARBA00034521"/>
    </source>
</evidence>